<dbReference type="RefSeq" id="XP_004253984.1">
    <property type="nucleotide sequence ID" value="XM_004253936.1"/>
</dbReference>
<dbReference type="GO" id="GO:0004693">
    <property type="term" value="F:cyclin-dependent protein serine/threonine kinase activity"/>
    <property type="evidence" value="ECO:0007669"/>
    <property type="project" value="UniProtKB-EC"/>
</dbReference>
<feature type="domain" description="Protein kinase" evidence="12">
    <location>
        <begin position="8"/>
        <end position="295"/>
    </location>
</feature>
<comment type="similarity">
    <text evidence="1">Belongs to the protein kinase superfamily. CMGC Ser/Thr protein kinase family. CDC2/CDKX subfamily.</text>
</comment>
<evidence type="ECO:0000256" key="5">
    <source>
        <dbReference type="ARBA" id="ARBA00022741"/>
    </source>
</evidence>
<evidence type="ECO:0000256" key="9">
    <source>
        <dbReference type="ARBA" id="ARBA00048367"/>
    </source>
</evidence>
<dbReference type="Proteomes" id="UP000014680">
    <property type="component" value="Unassembled WGS sequence"/>
</dbReference>
<keyword evidence="4 13" id="KW-0808">Transferase</keyword>
<keyword evidence="14" id="KW-1185">Reference proteome</keyword>
<dbReference type="GO" id="GO:0008024">
    <property type="term" value="C:cyclin/CDK positive transcription elongation factor complex"/>
    <property type="evidence" value="ECO:0007669"/>
    <property type="project" value="TreeGrafter"/>
</dbReference>
<dbReference type="FunFam" id="1.10.510.10:FF:000624">
    <property type="entry name" value="Mitogen-activated protein kinase"/>
    <property type="match status" value="1"/>
</dbReference>
<sequence>MIRVVNKYQIHQELGRGTYSVVYYSTTIPTGTPVALKEMKEFENSNGFPQTTAREIRFLQQLNHPNVIKLLDVVTSEKYIDGTGALFLVFEYMPHDLQSLLYSPVVSTTISFAQIKGYLFQFLVGINYLHKTGIVHRDLKPSNLLINNKGYLKIADFGLARRASKSECNNNVITLNYRPPELILGNGFYGTEIDMWSVGCIIFECLFKRPPFTGSSELEILTMIYGVCGSPDESDARQFRRWEEYRPNKPFPCRLVEFLERWKCSMDQEEMLSKLITVDRKARATAEQVLGMNFFKSEPTPLLPWQMVEYNSTLEVHQVNMSPTTPIKSPPIITFV</sequence>
<dbReference type="PROSITE" id="PS00107">
    <property type="entry name" value="PROTEIN_KINASE_ATP"/>
    <property type="match status" value="1"/>
</dbReference>
<dbReference type="EMBL" id="KB206860">
    <property type="protein sequence ID" value="ELP87213.1"/>
    <property type="molecule type" value="Genomic_DNA"/>
</dbReference>
<keyword evidence="5 10" id="KW-0547">Nucleotide-binding</keyword>
<evidence type="ECO:0000256" key="1">
    <source>
        <dbReference type="ARBA" id="ARBA00006485"/>
    </source>
</evidence>
<evidence type="ECO:0000256" key="10">
    <source>
        <dbReference type="PROSITE-ProRule" id="PRU10141"/>
    </source>
</evidence>
<dbReference type="InterPro" id="IPR017441">
    <property type="entry name" value="Protein_kinase_ATP_BS"/>
</dbReference>
<protein>
    <recommendedName>
        <fullName evidence="2">cyclin-dependent kinase</fullName>
        <ecNumber evidence="2">2.7.11.22</ecNumber>
    </recommendedName>
</protein>
<evidence type="ECO:0000313" key="14">
    <source>
        <dbReference type="Proteomes" id="UP000014680"/>
    </source>
</evidence>
<dbReference type="PROSITE" id="PS00108">
    <property type="entry name" value="PROTEIN_KINASE_ST"/>
    <property type="match status" value="1"/>
</dbReference>
<dbReference type="PROSITE" id="PS50011">
    <property type="entry name" value="PROTEIN_KINASE_DOM"/>
    <property type="match status" value="1"/>
</dbReference>
<evidence type="ECO:0000256" key="8">
    <source>
        <dbReference type="ARBA" id="ARBA00047811"/>
    </source>
</evidence>
<evidence type="ECO:0000256" key="4">
    <source>
        <dbReference type="ARBA" id="ARBA00022679"/>
    </source>
</evidence>
<reference evidence="13 14" key="1">
    <citation type="submission" date="2012-10" db="EMBL/GenBank/DDBJ databases">
        <authorList>
            <person name="Zafar N."/>
            <person name="Inman J."/>
            <person name="Hall N."/>
            <person name="Lorenzi H."/>
            <person name="Caler E."/>
        </authorList>
    </citation>
    <scope>NUCLEOTIDE SEQUENCE [LARGE SCALE GENOMIC DNA]</scope>
    <source>
        <strain evidence="13 14">IP1</strain>
    </source>
</reference>
<dbReference type="OrthoDB" id="28397at2759"/>
<organism evidence="13 14">
    <name type="scientific">Entamoeba invadens IP1</name>
    <dbReference type="NCBI Taxonomy" id="370355"/>
    <lineage>
        <taxon>Eukaryota</taxon>
        <taxon>Amoebozoa</taxon>
        <taxon>Evosea</taxon>
        <taxon>Archamoebae</taxon>
        <taxon>Mastigamoebida</taxon>
        <taxon>Entamoebidae</taxon>
        <taxon>Entamoeba</taxon>
    </lineage>
</organism>
<evidence type="ECO:0000313" key="13">
    <source>
        <dbReference type="EMBL" id="ELP87213.1"/>
    </source>
</evidence>
<accession>A0A0A1U393</accession>
<comment type="catalytic activity">
    <reaction evidence="8">
        <text>L-threonyl-[protein] + ATP = O-phospho-L-threonyl-[protein] + ADP + H(+)</text>
        <dbReference type="Rhea" id="RHEA:46608"/>
        <dbReference type="Rhea" id="RHEA-COMP:11060"/>
        <dbReference type="Rhea" id="RHEA-COMP:11605"/>
        <dbReference type="ChEBI" id="CHEBI:15378"/>
        <dbReference type="ChEBI" id="CHEBI:30013"/>
        <dbReference type="ChEBI" id="CHEBI:30616"/>
        <dbReference type="ChEBI" id="CHEBI:61977"/>
        <dbReference type="ChEBI" id="CHEBI:456216"/>
        <dbReference type="EC" id="2.7.11.22"/>
    </reaction>
</comment>
<dbReference type="GO" id="GO:0008353">
    <property type="term" value="F:RNA polymerase II CTD heptapeptide repeat kinase activity"/>
    <property type="evidence" value="ECO:0007669"/>
    <property type="project" value="TreeGrafter"/>
</dbReference>
<dbReference type="Gene3D" id="3.30.200.20">
    <property type="entry name" value="Phosphorylase Kinase, domain 1"/>
    <property type="match status" value="1"/>
</dbReference>
<dbReference type="GO" id="GO:0005524">
    <property type="term" value="F:ATP binding"/>
    <property type="evidence" value="ECO:0007669"/>
    <property type="project" value="UniProtKB-UniRule"/>
</dbReference>
<dbReference type="PANTHER" id="PTHR24056:SF546">
    <property type="entry name" value="CYCLIN-DEPENDENT KINASE 12"/>
    <property type="match status" value="1"/>
</dbReference>
<dbReference type="GO" id="GO:0030332">
    <property type="term" value="F:cyclin binding"/>
    <property type="evidence" value="ECO:0007669"/>
    <property type="project" value="TreeGrafter"/>
</dbReference>
<dbReference type="GeneID" id="14886513"/>
<dbReference type="Gene3D" id="1.10.510.10">
    <property type="entry name" value="Transferase(Phosphotransferase) domain 1"/>
    <property type="match status" value="1"/>
</dbReference>
<evidence type="ECO:0000259" key="12">
    <source>
        <dbReference type="PROSITE" id="PS50011"/>
    </source>
</evidence>
<evidence type="ECO:0000256" key="11">
    <source>
        <dbReference type="RuleBase" id="RU000304"/>
    </source>
</evidence>
<dbReference type="EC" id="2.7.11.22" evidence="2"/>
<evidence type="ECO:0000256" key="6">
    <source>
        <dbReference type="ARBA" id="ARBA00022777"/>
    </source>
</evidence>
<dbReference type="InterPro" id="IPR011009">
    <property type="entry name" value="Kinase-like_dom_sf"/>
</dbReference>
<name>A0A0A1U393_ENTIV</name>
<dbReference type="InterPro" id="IPR050108">
    <property type="entry name" value="CDK"/>
</dbReference>
<keyword evidence="6 13" id="KW-0418">Kinase</keyword>
<comment type="catalytic activity">
    <reaction evidence="9">
        <text>L-seryl-[protein] + ATP = O-phospho-L-seryl-[protein] + ADP + H(+)</text>
        <dbReference type="Rhea" id="RHEA:17989"/>
        <dbReference type="Rhea" id="RHEA-COMP:9863"/>
        <dbReference type="Rhea" id="RHEA-COMP:11604"/>
        <dbReference type="ChEBI" id="CHEBI:15378"/>
        <dbReference type="ChEBI" id="CHEBI:29999"/>
        <dbReference type="ChEBI" id="CHEBI:30616"/>
        <dbReference type="ChEBI" id="CHEBI:83421"/>
        <dbReference type="ChEBI" id="CHEBI:456216"/>
        <dbReference type="EC" id="2.7.11.22"/>
    </reaction>
</comment>
<dbReference type="InterPro" id="IPR000719">
    <property type="entry name" value="Prot_kinase_dom"/>
</dbReference>
<dbReference type="SMART" id="SM00220">
    <property type="entry name" value="S_TKc"/>
    <property type="match status" value="1"/>
</dbReference>
<keyword evidence="7 10" id="KW-0067">ATP-binding</keyword>
<dbReference type="KEGG" id="eiv:EIN_093700"/>
<proteinExistence type="inferred from homology"/>
<dbReference type="VEuPathDB" id="AmoebaDB:EIN_093700"/>
<dbReference type="OMA" id="KNFPPLM"/>
<feature type="binding site" evidence="10">
    <location>
        <position position="37"/>
    </location>
    <ligand>
        <name>ATP</name>
        <dbReference type="ChEBI" id="CHEBI:30616"/>
    </ligand>
</feature>
<dbReference type="GO" id="GO:0032968">
    <property type="term" value="P:positive regulation of transcription elongation by RNA polymerase II"/>
    <property type="evidence" value="ECO:0007669"/>
    <property type="project" value="TreeGrafter"/>
</dbReference>
<evidence type="ECO:0000256" key="7">
    <source>
        <dbReference type="ARBA" id="ARBA00022840"/>
    </source>
</evidence>
<keyword evidence="3 11" id="KW-0723">Serine/threonine-protein kinase</keyword>
<evidence type="ECO:0000256" key="2">
    <source>
        <dbReference type="ARBA" id="ARBA00012425"/>
    </source>
</evidence>
<gene>
    <name evidence="13" type="ORF">EIN_093700</name>
</gene>
<dbReference type="GO" id="GO:0106310">
    <property type="term" value="F:protein serine kinase activity"/>
    <property type="evidence" value="ECO:0007669"/>
    <property type="project" value="RHEA"/>
</dbReference>
<dbReference type="InterPro" id="IPR008271">
    <property type="entry name" value="Ser/Thr_kinase_AS"/>
</dbReference>
<dbReference type="AlphaFoldDB" id="A0A0A1U393"/>
<dbReference type="Pfam" id="PF00069">
    <property type="entry name" value="Pkinase"/>
    <property type="match status" value="1"/>
</dbReference>
<evidence type="ECO:0000256" key="3">
    <source>
        <dbReference type="ARBA" id="ARBA00022527"/>
    </source>
</evidence>
<dbReference type="FunFam" id="3.30.200.20:FF:000124">
    <property type="entry name" value="Cyclin-dependent kinase 4"/>
    <property type="match status" value="1"/>
</dbReference>
<dbReference type="PANTHER" id="PTHR24056">
    <property type="entry name" value="CELL DIVISION PROTEIN KINASE"/>
    <property type="match status" value="1"/>
</dbReference>
<dbReference type="SUPFAM" id="SSF56112">
    <property type="entry name" value="Protein kinase-like (PK-like)"/>
    <property type="match status" value="1"/>
</dbReference>